<dbReference type="Pfam" id="PF13915">
    <property type="entry name" value="DUF4210"/>
    <property type="match status" value="1"/>
</dbReference>
<dbReference type="PANTHER" id="PTHR13199">
    <property type="entry name" value="GH03947P"/>
    <property type="match status" value="1"/>
</dbReference>
<dbReference type="EMBL" id="MU825397">
    <property type="protein sequence ID" value="KAJ7393740.1"/>
    <property type="molecule type" value="Genomic_DNA"/>
</dbReference>
<comment type="similarity">
    <text evidence="1">Belongs to the ATOS family.</text>
</comment>
<keyword evidence="4" id="KW-1185">Reference proteome</keyword>
<sequence length="620" mass="69154">MKPGEVLTGPESEVAEEMECEMQAREFFVHIGMLIVEGRTPQHSDKGRVEGPHCLSLFSVVPHICDPQGDKSCQKVFQRKEKMNVLWQNSSPMVITVLTQTPGDKSLILLERWTVEAVDGADAVHGCSGSMLMQAIRSHIHFSQLSAWLSRSKGSVPSHIIYRICETGDESPPSSFLKDPDFHVFPLANLHSNRVLRVSVQSLPRCDIFNFTDEILASKINQLSAGHKQEHNKDKEFLECTDSNDDLLRSPLKKKSCMKELDANHHLQTLNENNLTNKHNFLDFSKPSTSRTLVEHAARNCDRNLVISPKISQDSLKARFLKIRSLSEGTPGGCTLNGETNQYHCNKTEQPTCNSETKQQSCEHKKFADQYQTSSNIIIPQGVLHALQGRHGTGTMPIFNSRTGLPVSSSPESVLNGRMEPLGTVEGFTAELGASGCFCPAHVTLPVKAYFFSLSDDNAPSPYLGYISLDDPQISRKGYHVPTKGNCTVGMPLTYPVKPIITADCDVSADKHEFNKTLFNPNKTVVKMFVVLYDFSDMPPNAQTFLRQRAFSVWRHACQSDNGQSALHYLIHLRFVSSKSGRLYLHTDIRVIFARQPPDLPSGVKFCIVTDGPTEPRYTL</sequence>
<evidence type="ECO:0000313" key="4">
    <source>
        <dbReference type="Proteomes" id="UP001163046"/>
    </source>
</evidence>
<evidence type="ECO:0000256" key="1">
    <source>
        <dbReference type="ARBA" id="ARBA00034497"/>
    </source>
</evidence>
<dbReference type="OrthoDB" id="8625101at2759"/>
<dbReference type="PANTHER" id="PTHR13199:SF11">
    <property type="entry name" value="PROTEIN ATOSSA"/>
    <property type="match status" value="1"/>
</dbReference>
<evidence type="ECO:0000259" key="2">
    <source>
        <dbReference type="SMART" id="SM01177"/>
    </source>
</evidence>
<gene>
    <name evidence="3" type="ORF">OS493_003399</name>
</gene>
<dbReference type="InterPro" id="IPR033473">
    <property type="entry name" value="Atos-like_C"/>
</dbReference>
<proteinExistence type="inferred from homology"/>
<dbReference type="SMART" id="SM01177">
    <property type="entry name" value="DUF4210"/>
    <property type="match status" value="1"/>
</dbReference>
<reference evidence="3" key="1">
    <citation type="submission" date="2023-01" db="EMBL/GenBank/DDBJ databases">
        <title>Genome assembly of the deep-sea coral Lophelia pertusa.</title>
        <authorList>
            <person name="Herrera S."/>
            <person name="Cordes E."/>
        </authorList>
    </citation>
    <scope>NUCLEOTIDE SEQUENCE</scope>
    <source>
        <strain evidence="3">USNM1676648</strain>
        <tissue evidence="3">Polyp</tissue>
    </source>
</reference>
<protein>
    <recommendedName>
        <fullName evidence="2">Atos-like conserved domain-containing protein</fullName>
    </recommendedName>
</protein>
<accession>A0A9X0A649</accession>
<feature type="domain" description="Atos-like conserved" evidence="2">
    <location>
        <begin position="407"/>
        <end position="464"/>
    </location>
</feature>
<dbReference type="AlphaFoldDB" id="A0A9X0A649"/>
<dbReference type="Proteomes" id="UP001163046">
    <property type="component" value="Unassembled WGS sequence"/>
</dbReference>
<dbReference type="InterPro" id="IPR025261">
    <property type="entry name" value="Atos-like_cons_dom"/>
</dbReference>
<dbReference type="Pfam" id="PF13889">
    <property type="entry name" value="Chromosome_seg"/>
    <property type="match status" value="1"/>
</dbReference>
<evidence type="ECO:0000313" key="3">
    <source>
        <dbReference type="EMBL" id="KAJ7393740.1"/>
    </source>
</evidence>
<comment type="caution">
    <text evidence="3">The sequence shown here is derived from an EMBL/GenBank/DDBJ whole genome shotgun (WGS) entry which is preliminary data.</text>
</comment>
<organism evidence="3 4">
    <name type="scientific">Desmophyllum pertusum</name>
    <dbReference type="NCBI Taxonomy" id="174260"/>
    <lineage>
        <taxon>Eukaryota</taxon>
        <taxon>Metazoa</taxon>
        <taxon>Cnidaria</taxon>
        <taxon>Anthozoa</taxon>
        <taxon>Hexacorallia</taxon>
        <taxon>Scleractinia</taxon>
        <taxon>Caryophylliina</taxon>
        <taxon>Caryophylliidae</taxon>
        <taxon>Desmophyllum</taxon>
    </lineage>
</organism>
<name>A0A9X0A649_9CNID</name>
<dbReference type="InterPro" id="IPR051506">
    <property type="entry name" value="ATOS_Transcription_Regulators"/>
</dbReference>